<feature type="chain" id="PRO_5003288686" description="TNFR-Cys domain-containing protein" evidence="1">
    <location>
        <begin position="26"/>
        <end position="684"/>
    </location>
</feature>
<evidence type="ECO:0000256" key="1">
    <source>
        <dbReference type="SAM" id="SignalP"/>
    </source>
</evidence>
<accession>F2UJX9</accession>
<sequence>MCGGGVFAAAVVVACLSTAVTTASALQNATTTTVATTTSTTTAAACTLDSAPWYVVHSCNGVLDGESCVAGCNLTARYTGTQTTLTCDNGSFNGNLPQCNPPCDATADLTPLLHTTCRSKVAVGDGCLWSCVRGYEGPQVNRACVVVNDTVALQPQPPACSPVACTPPQDYDPERMDLSACEDSVHEDDCVAGCNEGYAGHPVTLQCDNGQLVGDLPQCILKRPTVKAEDGTLRFEVFDDREAKLTYKTNLNEPNPWSGRLLTDVQVEDSIASAIAAIMDDPSARVRTEAQVRQIVTDAVDGGGGVADAVQAVIDSNSPSGEPLVAYLEGAAASLETATTSLETAVNGRLGGLDSDVSTASGRLDSLEMSTVPSLMAFVDAKATATADSLRGELQDAISTQVQTLTDELSATNDQVADTADVVGGLETAVQNLMASNGALDRCFQRCPAGKYVSSWCTDTESNGCSSCPPFTYSPSSGLESACWPCAPSHCGVGTYMQPCEATQGISNCFTCPEGTYQDAGTHRETSCKSCTCSSGSYPLSTECIRTAPFECLPGGISVIASDDCPAGYWRMGGAESGCRTYPNYRNTFLHGGDHGSDYSVTAVSTVKIAAGRYRFYCRSDDCCQIHIISGPTTFSPIDHGCGGCTSCNGHTADYNLPGGTYRIQYYSHEYGGGAYYDFYFYRI</sequence>
<reference evidence="2" key="1">
    <citation type="submission" date="2009-08" db="EMBL/GenBank/DDBJ databases">
        <title>Annotation of Salpingoeca rosetta.</title>
        <authorList>
            <consortium name="The Broad Institute Genome Sequencing Platform"/>
            <person name="Russ C."/>
            <person name="Cuomo C."/>
            <person name="Burger G."/>
            <person name="Gray M.W."/>
            <person name="Holland P.W.H."/>
            <person name="King N."/>
            <person name="Lang F.B.F."/>
            <person name="Roger A.J."/>
            <person name="Ruiz-Trillo I."/>
            <person name="Young S.K."/>
            <person name="Zeng Q."/>
            <person name="Gargeya S."/>
            <person name="Alvarado L."/>
            <person name="Berlin A."/>
            <person name="Chapman S.B."/>
            <person name="Chen Z."/>
            <person name="Freedman E."/>
            <person name="Gellesch M."/>
            <person name="Goldberg J."/>
            <person name="Griggs A."/>
            <person name="Gujja S."/>
            <person name="Heilman E."/>
            <person name="Heiman D."/>
            <person name="Howarth C."/>
            <person name="Mehta T."/>
            <person name="Neiman D."/>
            <person name="Pearson M."/>
            <person name="Roberts A."/>
            <person name="Saif S."/>
            <person name="Shea T."/>
            <person name="Shenoy N."/>
            <person name="Sisk P."/>
            <person name="Stolte C."/>
            <person name="Sykes S."/>
            <person name="White J."/>
            <person name="Yandava C."/>
            <person name="Haas B."/>
            <person name="Nusbaum C."/>
            <person name="Birren B."/>
        </authorList>
    </citation>
    <scope>NUCLEOTIDE SEQUENCE [LARGE SCALE GENOMIC DNA]</scope>
    <source>
        <strain evidence="2">ATCC 50818</strain>
    </source>
</reference>
<protein>
    <recommendedName>
        <fullName evidence="4">TNFR-Cys domain-containing protein</fullName>
    </recommendedName>
</protein>
<dbReference type="GeneID" id="16070877"/>
<evidence type="ECO:0000313" key="2">
    <source>
        <dbReference type="EMBL" id="EGD77428.1"/>
    </source>
</evidence>
<name>F2UJX9_SALR5</name>
<dbReference type="Gene3D" id="2.10.50.10">
    <property type="entry name" value="Tumor Necrosis Factor Receptor, subunit A, domain 2"/>
    <property type="match status" value="1"/>
</dbReference>
<proteinExistence type="predicted"/>
<dbReference type="AlphaFoldDB" id="F2UJX9"/>
<feature type="signal peptide" evidence="1">
    <location>
        <begin position="1"/>
        <end position="25"/>
    </location>
</feature>
<keyword evidence="1" id="KW-0732">Signal</keyword>
<keyword evidence="3" id="KW-1185">Reference proteome</keyword>
<gene>
    <name evidence="2" type="ORF">PTSG_12750</name>
</gene>
<dbReference type="CDD" id="cd00185">
    <property type="entry name" value="TNFRSF"/>
    <property type="match status" value="1"/>
</dbReference>
<dbReference type="KEGG" id="sre:PTSG_12750"/>
<dbReference type="OrthoDB" id="8933063at2759"/>
<dbReference type="RefSeq" id="XP_004990316.1">
    <property type="nucleotide sequence ID" value="XM_004990259.1"/>
</dbReference>
<dbReference type="EMBL" id="GL832978">
    <property type="protein sequence ID" value="EGD77428.1"/>
    <property type="molecule type" value="Genomic_DNA"/>
</dbReference>
<dbReference type="InParanoid" id="F2UJX9"/>
<dbReference type="SUPFAM" id="SSF57586">
    <property type="entry name" value="TNF receptor-like"/>
    <property type="match status" value="1"/>
</dbReference>
<evidence type="ECO:0000313" key="3">
    <source>
        <dbReference type="Proteomes" id="UP000007799"/>
    </source>
</evidence>
<evidence type="ECO:0008006" key="4">
    <source>
        <dbReference type="Google" id="ProtNLM"/>
    </source>
</evidence>
<organism evidence="3">
    <name type="scientific">Salpingoeca rosetta (strain ATCC 50818 / BSB-021)</name>
    <dbReference type="NCBI Taxonomy" id="946362"/>
    <lineage>
        <taxon>Eukaryota</taxon>
        <taxon>Choanoflagellata</taxon>
        <taxon>Craspedida</taxon>
        <taxon>Salpingoecidae</taxon>
        <taxon>Salpingoeca</taxon>
    </lineage>
</organism>
<dbReference type="Proteomes" id="UP000007799">
    <property type="component" value="Unassembled WGS sequence"/>
</dbReference>